<comment type="caution">
    <text evidence="1">The sequence shown here is derived from an EMBL/GenBank/DDBJ whole genome shotgun (WGS) entry which is preliminary data.</text>
</comment>
<dbReference type="Proteomes" id="UP000701698">
    <property type="component" value="Unassembled WGS sequence"/>
</dbReference>
<protein>
    <submittedName>
        <fullName evidence="1">Uncharacterized protein</fullName>
    </submittedName>
</protein>
<dbReference type="EMBL" id="JAGQKX010000020">
    <property type="protein sequence ID" value="MCA9390007.1"/>
    <property type="molecule type" value="Genomic_DNA"/>
</dbReference>
<sequence length="134" mass="15290">MIIANEAPKATTAICVGENPRDFYRQVMHGFTVSNDPGAEFEEMVGELSAWDVVEKDYIYIHKIVQPWGTIFYWVYARYPVHPKLEQFSMGYGNFPSGPDSYMRPLSLSDGPKFGPYLESIAKAFVNYYGEDLL</sequence>
<accession>A0A955LGS0</accession>
<proteinExistence type="predicted"/>
<name>A0A955LGS0_UNCKA</name>
<reference evidence="1" key="2">
    <citation type="journal article" date="2021" name="Microbiome">
        <title>Successional dynamics and alternative stable states in a saline activated sludge microbial community over 9 years.</title>
        <authorList>
            <person name="Wang Y."/>
            <person name="Ye J."/>
            <person name="Ju F."/>
            <person name="Liu L."/>
            <person name="Boyd J.A."/>
            <person name="Deng Y."/>
            <person name="Parks D.H."/>
            <person name="Jiang X."/>
            <person name="Yin X."/>
            <person name="Woodcroft B.J."/>
            <person name="Tyson G.W."/>
            <person name="Hugenholtz P."/>
            <person name="Polz M.F."/>
            <person name="Zhang T."/>
        </authorList>
    </citation>
    <scope>NUCLEOTIDE SEQUENCE</scope>
    <source>
        <strain evidence="1">HKST-UBA01</strain>
    </source>
</reference>
<evidence type="ECO:0000313" key="2">
    <source>
        <dbReference type="Proteomes" id="UP000701698"/>
    </source>
</evidence>
<organism evidence="1 2">
    <name type="scientific">candidate division WWE3 bacterium</name>
    <dbReference type="NCBI Taxonomy" id="2053526"/>
    <lineage>
        <taxon>Bacteria</taxon>
        <taxon>Katanobacteria</taxon>
    </lineage>
</organism>
<reference evidence="1" key="1">
    <citation type="submission" date="2020-04" db="EMBL/GenBank/DDBJ databases">
        <authorList>
            <person name="Zhang T."/>
        </authorList>
    </citation>
    <scope>NUCLEOTIDE SEQUENCE</scope>
    <source>
        <strain evidence="1">HKST-UBA01</strain>
    </source>
</reference>
<dbReference type="AlphaFoldDB" id="A0A955LGS0"/>
<gene>
    <name evidence="1" type="ORF">KC571_01275</name>
</gene>
<evidence type="ECO:0000313" key="1">
    <source>
        <dbReference type="EMBL" id="MCA9390007.1"/>
    </source>
</evidence>